<reference evidence="1 2" key="1">
    <citation type="submission" date="2019-05" db="EMBL/GenBank/DDBJ databases">
        <title>Another draft genome of Portunus trituberculatus and its Hox gene families provides insights of decapod evolution.</title>
        <authorList>
            <person name="Jeong J.-H."/>
            <person name="Song I."/>
            <person name="Kim S."/>
            <person name="Choi T."/>
            <person name="Kim D."/>
            <person name="Ryu S."/>
            <person name="Kim W."/>
        </authorList>
    </citation>
    <scope>NUCLEOTIDE SEQUENCE [LARGE SCALE GENOMIC DNA]</scope>
    <source>
        <tissue evidence="1">Muscle</tissue>
    </source>
</reference>
<accession>A0A5B7IZD3</accession>
<evidence type="ECO:0000313" key="1">
    <source>
        <dbReference type="EMBL" id="MPC86797.1"/>
    </source>
</evidence>
<name>A0A5B7IZD3_PORTR</name>
<protein>
    <submittedName>
        <fullName evidence="1">Uncharacterized protein</fullName>
    </submittedName>
</protein>
<comment type="caution">
    <text evidence="1">The sequence shown here is derived from an EMBL/GenBank/DDBJ whole genome shotgun (WGS) entry which is preliminary data.</text>
</comment>
<proteinExistence type="predicted"/>
<sequence length="56" mass="6321">MHLIHTPLSFKIKKMVNPNPPQTSLLGRVPIMSPGRTALHVATQIFLHSVLQHLWS</sequence>
<keyword evidence="2" id="KW-1185">Reference proteome</keyword>
<dbReference type="EMBL" id="VSRR010072542">
    <property type="protein sequence ID" value="MPC86797.1"/>
    <property type="molecule type" value="Genomic_DNA"/>
</dbReference>
<dbReference type="Proteomes" id="UP000324222">
    <property type="component" value="Unassembled WGS sequence"/>
</dbReference>
<gene>
    <name evidence="1" type="ORF">E2C01_081633</name>
</gene>
<dbReference type="AlphaFoldDB" id="A0A5B7IZD3"/>
<organism evidence="1 2">
    <name type="scientific">Portunus trituberculatus</name>
    <name type="common">Swimming crab</name>
    <name type="synonym">Neptunus trituberculatus</name>
    <dbReference type="NCBI Taxonomy" id="210409"/>
    <lineage>
        <taxon>Eukaryota</taxon>
        <taxon>Metazoa</taxon>
        <taxon>Ecdysozoa</taxon>
        <taxon>Arthropoda</taxon>
        <taxon>Crustacea</taxon>
        <taxon>Multicrustacea</taxon>
        <taxon>Malacostraca</taxon>
        <taxon>Eumalacostraca</taxon>
        <taxon>Eucarida</taxon>
        <taxon>Decapoda</taxon>
        <taxon>Pleocyemata</taxon>
        <taxon>Brachyura</taxon>
        <taxon>Eubrachyura</taxon>
        <taxon>Portunoidea</taxon>
        <taxon>Portunidae</taxon>
        <taxon>Portuninae</taxon>
        <taxon>Portunus</taxon>
    </lineage>
</organism>
<evidence type="ECO:0000313" key="2">
    <source>
        <dbReference type="Proteomes" id="UP000324222"/>
    </source>
</evidence>